<accession>A0AAP8PPU8</accession>
<reference evidence="3 4" key="1">
    <citation type="submission" date="2017-08" db="EMBL/GenBank/DDBJ databases">
        <title>Draft genome sequences of 64 type strains of genus Staph aureus.</title>
        <authorList>
            <person name="Cole K."/>
            <person name="Golubchik T."/>
            <person name="Russell J."/>
            <person name="Foster D."/>
            <person name="Llewelyn M."/>
            <person name="Wilson D."/>
            <person name="Crook D."/>
            <person name="Paul J."/>
        </authorList>
    </citation>
    <scope>NUCLEOTIDE SEQUENCE [LARGE SCALE GENOMIC DNA]</scope>
    <source>
        <strain evidence="3 4">NCTC 12101</strain>
    </source>
</reference>
<feature type="transmembrane region" description="Helical" evidence="2">
    <location>
        <begin position="225"/>
        <end position="250"/>
    </location>
</feature>
<dbReference type="RefSeq" id="WP_059108035.1">
    <property type="nucleotide sequence ID" value="NZ_AP024589.1"/>
</dbReference>
<dbReference type="EMBL" id="PPQW01000015">
    <property type="protein sequence ID" value="PNZ68431.1"/>
    <property type="molecule type" value="Genomic_DNA"/>
</dbReference>
<evidence type="ECO:0008006" key="5">
    <source>
        <dbReference type="Google" id="ProtNLM"/>
    </source>
</evidence>
<sequence>MSKDITIGLIPSPDMPQKMVSKIIDHLGSEMAHHVDDEVNWRFSQYVASIIGTAEHVDKAIDIAIDIRKSEDWDFAICITDLPSISSTKTVICDINKASQTAMLSLPALGVMNLKNKLRDLITGIVSYIYHDQDELPHLIKKHHKLSRVIEVQPKGDDENEDETTRLIVKSTILGWLHLITGMTLANEPWTAIFDFKKIISVSFATGTYISIFSTPWDLSLHYDYWRFILLTLLSIFGMVGWLIYAYHLWEPPNPRTQRLYRYVYNFTTLTTLTIITFLNYLALFVLLTFSILLFVPASLFAGWTSLELNNPTAGDYFHLIWFVTSLGILAGAMGSAVESADKIKRVTYSYRQYFRYETLEQQEEKEEDSQHEAEDDDENYEGNKQSHDKEEEDE</sequence>
<gene>
    <name evidence="3" type="ORF">CD158_03330</name>
</gene>
<feature type="transmembrane region" description="Helical" evidence="2">
    <location>
        <begin position="270"/>
        <end position="297"/>
    </location>
</feature>
<feature type="compositionally biased region" description="Acidic residues" evidence="1">
    <location>
        <begin position="361"/>
        <end position="381"/>
    </location>
</feature>
<evidence type="ECO:0000313" key="4">
    <source>
        <dbReference type="Proteomes" id="UP000242470"/>
    </source>
</evidence>
<dbReference type="GeneID" id="64982921"/>
<feature type="transmembrane region" description="Helical" evidence="2">
    <location>
        <begin position="199"/>
        <end position="219"/>
    </location>
</feature>
<feature type="compositionally biased region" description="Basic and acidic residues" evidence="1">
    <location>
        <begin position="385"/>
        <end position="395"/>
    </location>
</feature>
<keyword evidence="2" id="KW-1133">Transmembrane helix</keyword>
<protein>
    <recommendedName>
        <fullName evidence="5">5,10-methylene-tetrahydrofolate dehydrogenase</fullName>
    </recommendedName>
</protein>
<organism evidence="3 4">
    <name type="scientific">Staphylococcus auricularis</name>
    <dbReference type="NCBI Taxonomy" id="29379"/>
    <lineage>
        <taxon>Bacteria</taxon>
        <taxon>Bacillati</taxon>
        <taxon>Bacillota</taxon>
        <taxon>Bacilli</taxon>
        <taxon>Bacillales</taxon>
        <taxon>Staphylococcaceae</taxon>
        <taxon>Staphylococcus</taxon>
    </lineage>
</organism>
<feature type="region of interest" description="Disordered" evidence="1">
    <location>
        <begin position="360"/>
        <end position="395"/>
    </location>
</feature>
<feature type="transmembrane region" description="Helical" evidence="2">
    <location>
        <begin position="317"/>
        <end position="338"/>
    </location>
</feature>
<comment type="caution">
    <text evidence="3">The sequence shown here is derived from an EMBL/GenBank/DDBJ whole genome shotgun (WGS) entry which is preliminary data.</text>
</comment>
<evidence type="ECO:0000256" key="2">
    <source>
        <dbReference type="SAM" id="Phobius"/>
    </source>
</evidence>
<keyword evidence="2" id="KW-0812">Transmembrane</keyword>
<name>A0AAP8PPU8_9STAP</name>
<dbReference type="AlphaFoldDB" id="A0AAP8PPU8"/>
<dbReference type="Proteomes" id="UP000242470">
    <property type="component" value="Unassembled WGS sequence"/>
</dbReference>
<proteinExistence type="predicted"/>
<evidence type="ECO:0000313" key="3">
    <source>
        <dbReference type="EMBL" id="PNZ68431.1"/>
    </source>
</evidence>
<keyword evidence="2" id="KW-0472">Membrane</keyword>
<evidence type="ECO:0000256" key="1">
    <source>
        <dbReference type="SAM" id="MobiDB-lite"/>
    </source>
</evidence>